<evidence type="ECO:0000256" key="1">
    <source>
        <dbReference type="ARBA" id="ARBA00022553"/>
    </source>
</evidence>
<dbReference type="PANTHER" id="PTHR16095">
    <property type="entry name" value="TRANSMEMBRANE PROTEIN 143 FAMILY MEMBER"/>
    <property type="match status" value="1"/>
</dbReference>
<protein>
    <submittedName>
        <fullName evidence="3">Uncharacterized protein</fullName>
    </submittedName>
</protein>
<reference evidence="3 4" key="1">
    <citation type="journal article" date="2008" name="Nature">
        <title>The genome of the choanoflagellate Monosiga brevicollis and the origin of metazoans.</title>
        <authorList>
            <consortium name="JGI Sequencing"/>
            <person name="King N."/>
            <person name="Westbrook M.J."/>
            <person name="Young S.L."/>
            <person name="Kuo A."/>
            <person name="Abedin M."/>
            <person name="Chapman J."/>
            <person name="Fairclough S."/>
            <person name="Hellsten U."/>
            <person name="Isogai Y."/>
            <person name="Letunic I."/>
            <person name="Marr M."/>
            <person name="Pincus D."/>
            <person name="Putnam N."/>
            <person name="Rokas A."/>
            <person name="Wright K.J."/>
            <person name="Zuzow R."/>
            <person name="Dirks W."/>
            <person name="Good M."/>
            <person name="Goodstein D."/>
            <person name="Lemons D."/>
            <person name="Li W."/>
            <person name="Lyons J.B."/>
            <person name="Morris A."/>
            <person name="Nichols S."/>
            <person name="Richter D.J."/>
            <person name="Salamov A."/>
            <person name="Bork P."/>
            <person name="Lim W.A."/>
            <person name="Manning G."/>
            <person name="Miller W.T."/>
            <person name="McGinnis W."/>
            <person name="Shapiro H."/>
            <person name="Tjian R."/>
            <person name="Grigoriev I.V."/>
            <person name="Rokhsar D."/>
        </authorList>
    </citation>
    <scope>NUCLEOTIDE SEQUENCE [LARGE SCALE GENOMIC DNA]</scope>
    <source>
        <strain evidence="4">MX1 / ATCC 50154</strain>
    </source>
</reference>
<dbReference type="RefSeq" id="XP_001749616.1">
    <property type="nucleotide sequence ID" value="XM_001749564.1"/>
</dbReference>
<keyword evidence="4" id="KW-1185">Reference proteome</keyword>
<dbReference type="PANTHER" id="PTHR16095:SF11">
    <property type="entry name" value="TRANSMEMBRANE PROTEIN 143"/>
    <property type="match status" value="1"/>
</dbReference>
<dbReference type="InParanoid" id="A9VA50"/>
<dbReference type="OMA" id="ERFIPFR"/>
<name>A9VA50_MONBE</name>
<dbReference type="FunCoup" id="A9VA50">
    <property type="interactions" value="108"/>
</dbReference>
<dbReference type="Pfam" id="PF12576">
    <property type="entry name" value="DUF3754"/>
    <property type="match status" value="1"/>
</dbReference>
<dbReference type="KEGG" id="mbr:MONBRDRAFT_29105"/>
<keyword evidence="1" id="KW-0597">Phosphoprotein</keyword>
<dbReference type="AlphaFoldDB" id="A9VA50"/>
<evidence type="ECO:0000256" key="2">
    <source>
        <dbReference type="SAM" id="Phobius"/>
    </source>
</evidence>
<keyword evidence="2" id="KW-0812">Transmembrane</keyword>
<dbReference type="Proteomes" id="UP000001357">
    <property type="component" value="Unassembled WGS sequence"/>
</dbReference>
<sequence>MQQAVSNVRNRHVNVSPNDLVQELLNSKRLLESQRVHMAQFASALSTIMSARSQATWRELKRLYDPLDPDRDSIQLRRLNAAERARHEREFLALLNSTIDAANFEVLPRGDVLAQLKEKVSVEGVKVSVDQDKYEFIRVWTRGRARTQQVHWTRRASKLLRWARGQPDVQDLQQIYPRCLVACKQKDQISLKVFKNVEDDKLELLLPDIKIDMSNFDRNMLYGTLAVTTVTFLMRMNASFQDNLALGPVKGGLAAIIITAGFLGYRLWDGVSNNRHRYLARYHKTLYFQNVASNRSALALLIDRAAEEEFAETLLAYFALVTSPGSLTHRGLAVVVEDQLLRDIFGVHVQFDTEDAVRKLHELNLIANTTRHSHFGVEAISAIPLPQAAQAMQSMTARDMRALR</sequence>
<evidence type="ECO:0000313" key="4">
    <source>
        <dbReference type="Proteomes" id="UP000001357"/>
    </source>
</evidence>
<feature type="transmembrane region" description="Helical" evidence="2">
    <location>
        <begin position="244"/>
        <end position="268"/>
    </location>
</feature>
<gene>
    <name evidence="3" type="ORF">MONBRDRAFT_29105</name>
</gene>
<keyword evidence="2" id="KW-0472">Membrane</keyword>
<proteinExistence type="predicted"/>
<dbReference type="InterPro" id="IPR022227">
    <property type="entry name" value="DUF3754"/>
</dbReference>
<dbReference type="GeneID" id="5894771"/>
<organism evidence="3 4">
    <name type="scientific">Monosiga brevicollis</name>
    <name type="common">Choanoflagellate</name>
    <dbReference type="NCBI Taxonomy" id="81824"/>
    <lineage>
        <taxon>Eukaryota</taxon>
        <taxon>Choanoflagellata</taxon>
        <taxon>Craspedida</taxon>
        <taxon>Salpingoecidae</taxon>
        <taxon>Monosiga</taxon>
    </lineage>
</organism>
<keyword evidence="2" id="KW-1133">Transmembrane helix</keyword>
<dbReference type="eggNOG" id="ENOG502R7U4">
    <property type="taxonomic scope" value="Eukaryota"/>
</dbReference>
<feature type="transmembrane region" description="Helical" evidence="2">
    <location>
        <begin position="220"/>
        <end position="238"/>
    </location>
</feature>
<evidence type="ECO:0000313" key="3">
    <source>
        <dbReference type="EMBL" id="EDQ85667.1"/>
    </source>
</evidence>
<accession>A9VA50</accession>
<dbReference type="EMBL" id="CH991572">
    <property type="protein sequence ID" value="EDQ85667.1"/>
    <property type="molecule type" value="Genomic_DNA"/>
</dbReference>